<dbReference type="AlphaFoldDB" id="A0A7Z7IE46"/>
<organism evidence="1 2">
    <name type="scientific">Caballeronia arationis</name>
    <dbReference type="NCBI Taxonomy" id="1777142"/>
    <lineage>
        <taxon>Bacteria</taxon>
        <taxon>Pseudomonadati</taxon>
        <taxon>Pseudomonadota</taxon>
        <taxon>Betaproteobacteria</taxon>
        <taxon>Burkholderiales</taxon>
        <taxon>Burkholderiaceae</taxon>
        <taxon>Caballeronia</taxon>
    </lineage>
</organism>
<dbReference type="InterPro" id="IPR038058">
    <property type="entry name" value="PhnH-like_sp"/>
</dbReference>
<dbReference type="Gene3D" id="3.40.50.11310">
    <property type="entry name" value="Bacterial phosphonate metabolism protein PhnH"/>
    <property type="match status" value="1"/>
</dbReference>
<proteinExistence type="predicted"/>
<accession>A0A7Z7IE46</accession>
<dbReference type="InterPro" id="IPR008772">
    <property type="entry name" value="Phosphonate_metab_PhnH"/>
</dbReference>
<dbReference type="GO" id="GO:0019634">
    <property type="term" value="P:organic phosphonate metabolic process"/>
    <property type="evidence" value="ECO:0007669"/>
    <property type="project" value="InterPro"/>
</dbReference>
<reference evidence="1 2" key="1">
    <citation type="submission" date="2017-09" db="EMBL/GenBank/DDBJ databases">
        <authorList>
            <person name="Varghese N."/>
            <person name="Submissions S."/>
        </authorList>
    </citation>
    <scope>NUCLEOTIDE SEQUENCE [LARGE SCALE GENOMIC DNA]</scope>
    <source>
        <strain evidence="1 2">OK806</strain>
    </source>
</reference>
<dbReference type="EMBL" id="OCSU01000003">
    <property type="protein sequence ID" value="SOE88478.1"/>
    <property type="molecule type" value="Genomic_DNA"/>
</dbReference>
<evidence type="ECO:0000313" key="2">
    <source>
        <dbReference type="Proteomes" id="UP000219522"/>
    </source>
</evidence>
<comment type="caution">
    <text evidence="1">The sequence shown here is derived from an EMBL/GenBank/DDBJ whole genome shotgun (WGS) entry which is preliminary data.</text>
</comment>
<sequence>MHAVNGTNRTDRMSIDMASLLPGFGDVVHDSQSVFRALLDALARPGSIVSIDAALGETAPRARVQRAAFASLLALADYSTPVYLHDDDRALGDAVRFHTGAPLTADRAQAVFAYLNDARTMPPLDSFAPGEPESPESAATLFIQVDSLDAGTPLTWRGPGIREARTVAIDGLPPRFWHERAALASLFPCGIDCYFVAGGSLVGLPRTTLVEVN</sequence>
<dbReference type="PIRSF" id="PIRSF020680">
    <property type="entry name" value="PhnH"/>
    <property type="match status" value="1"/>
</dbReference>
<name>A0A7Z7IE46_9BURK</name>
<dbReference type="Proteomes" id="UP000219522">
    <property type="component" value="Unassembled WGS sequence"/>
</dbReference>
<dbReference type="Pfam" id="PF05845">
    <property type="entry name" value="PhnH"/>
    <property type="match status" value="1"/>
</dbReference>
<evidence type="ECO:0000313" key="1">
    <source>
        <dbReference type="EMBL" id="SOE88478.1"/>
    </source>
</evidence>
<dbReference type="SUPFAM" id="SSF159709">
    <property type="entry name" value="PhnH-like"/>
    <property type="match status" value="1"/>
</dbReference>
<dbReference type="NCBIfam" id="TIGR03292">
    <property type="entry name" value="PhnH_redo"/>
    <property type="match status" value="1"/>
</dbReference>
<keyword evidence="2" id="KW-1185">Reference proteome</keyword>
<protein>
    <submittedName>
        <fullName evidence="1">Alpha-D-ribose 1-methylphosphonate 5-triphosphate synthase subunit PhnH</fullName>
    </submittedName>
</protein>
<gene>
    <name evidence="1" type="ORF">SAMN05446927_7092</name>
</gene>